<reference evidence="2" key="1">
    <citation type="journal article" date="2010" name="Nature">
        <title>The Amphimedon queenslandica genome and the evolution of animal complexity.</title>
        <authorList>
            <person name="Srivastava M."/>
            <person name="Simakov O."/>
            <person name="Chapman J."/>
            <person name="Fahey B."/>
            <person name="Gauthier M.E."/>
            <person name="Mitros T."/>
            <person name="Richards G.S."/>
            <person name="Conaco C."/>
            <person name="Dacre M."/>
            <person name="Hellsten U."/>
            <person name="Larroux C."/>
            <person name="Putnam N.H."/>
            <person name="Stanke M."/>
            <person name="Adamska M."/>
            <person name="Darling A."/>
            <person name="Degnan S.M."/>
            <person name="Oakley T.H."/>
            <person name="Plachetzki D.C."/>
            <person name="Zhai Y."/>
            <person name="Adamski M."/>
            <person name="Calcino A."/>
            <person name="Cummins S.F."/>
            <person name="Goodstein D.M."/>
            <person name="Harris C."/>
            <person name="Jackson D.J."/>
            <person name="Leys S.P."/>
            <person name="Shu S."/>
            <person name="Woodcroft B.J."/>
            <person name="Vervoort M."/>
            <person name="Kosik K.S."/>
            <person name="Manning G."/>
            <person name="Degnan B.M."/>
            <person name="Rokhsar D.S."/>
        </authorList>
    </citation>
    <scope>NUCLEOTIDE SEQUENCE [LARGE SCALE GENOMIC DNA]</scope>
</reference>
<organism evidence="1">
    <name type="scientific">Amphimedon queenslandica</name>
    <name type="common">Sponge</name>
    <dbReference type="NCBI Taxonomy" id="400682"/>
    <lineage>
        <taxon>Eukaryota</taxon>
        <taxon>Metazoa</taxon>
        <taxon>Porifera</taxon>
        <taxon>Demospongiae</taxon>
        <taxon>Heteroscleromorpha</taxon>
        <taxon>Haplosclerida</taxon>
        <taxon>Niphatidae</taxon>
        <taxon>Amphimedon</taxon>
    </lineage>
</organism>
<dbReference type="InParanoid" id="A0A1X7UNQ6"/>
<dbReference type="EnsemblMetazoa" id="XM_011406234.2">
    <property type="protein sequence ID" value="XP_011404536.1"/>
    <property type="gene ID" value="LOC105313087"/>
</dbReference>
<proteinExistence type="predicted"/>
<reference evidence="1" key="2">
    <citation type="submission" date="2017-05" db="UniProtKB">
        <authorList>
            <consortium name="EnsemblMetazoa"/>
        </authorList>
    </citation>
    <scope>IDENTIFICATION</scope>
</reference>
<dbReference type="GO" id="GO:0032021">
    <property type="term" value="C:NELF complex"/>
    <property type="evidence" value="ECO:0007669"/>
    <property type="project" value="TreeGrafter"/>
</dbReference>
<accession>A0A1X7UNQ6</accession>
<dbReference type="eggNOG" id="ENOG502QTMJ">
    <property type="taxonomic scope" value="Eukaryota"/>
</dbReference>
<dbReference type="Pfam" id="PF06209">
    <property type="entry name" value="COBRA1"/>
    <property type="match status" value="1"/>
</dbReference>
<dbReference type="OMA" id="VRQQIWL"/>
<evidence type="ECO:0000313" key="1">
    <source>
        <dbReference type="EnsemblMetazoa" id="Aqu2.1.29042_001"/>
    </source>
</evidence>
<name>A0A1X7UNQ6_AMPQE</name>
<dbReference type="KEGG" id="aqu:105313087"/>
<dbReference type="OrthoDB" id="5548359at2759"/>
<dbReference type="InterPro" id="IPR010405">
    <property type="entry name" value="COBRA1"/>
</dbReference>
<protein>
    <recommendedName>
        <fullName evidence="3">Negative elongation factor B</fullName>
    </recommendedName>
</protein>
<gene>
    <name evidence="1" type="primary">105313087</name>
</gene>
<dbReference type="GO" id="GO:0034244">
    <property type="term" value="P:negative regulation of transcription elongation by RNA polymerase II"/>
    <property type="evidence" value="ECO:0007669"/>
    <property type="project" value="TreeGrafter"/>
</dbReference>
<evidence type="ECO:0008006" key="3">
    <source>
        <dbReference type="Google" id="ProtNLM"/>
    </source>
</evidence>
<dbReference type="STRING" id="400682.A0A1X7UNQ6"/>
<dbReference type="Proteomes" id="UP000007879">
    <property type="component" value="Unassembled WGS sequence"/>
</dbReference>
<dbReference type="EnsemblMetazoa" id="Aqu2.1.29042_001">
    <property type="protein sequence ID" value="Aqu2.1.29042_001"/>
    <property type="gene ID" value="Aqu2.1.29042"/>
</dbReference>
<keyword evidence="2" id="KW-1185">Reference proteome</keyword>
<dbReference type="AlphaFoldDB" id="A0A1X7UNQ6"/>
<evidence type="ECO:0000313" key="2">
    <source>
        <dbReference type="Proteomes" id="UP000007879"/>
    </source>
</evidence>
<sequence length="540" mass="61770">MASSSEALFHPSKYVTRALKDSDDTLEAIETIQSENKVKIPSIHAALSLLDLHGISREETHRSLFKTLQENLTERLTSLDSKSIKRLLDKAFQYTSVPEICSVVMKMLETLSAQQPIDEKYLLEIAEKEELYNDCPIIVKRQIWQLNPGVFGEAVSPLLDQYIAEKESQLFNISEQSFFMQPVKARRQSSILKQLVEMLGTSLPLYNTLTQFLRTLFLRTRVGHYCTLRADIIMMLHEKDNVIMDSDRCHKFAWCLDACIRSCTVDEKKLRELYAFLDTIPGGDDVLEDVSMLLRDPFILYTISRSVVLSLHKMMNESKLPRESSHLESLLRLLFIGLKSASYLETKSYSGDPLEIDIIIKFLPELLSFMTESSLRLIHSKLKQDYPAYTLSSSFIRHLTSTTGAMQLTTSYSLYLIDKKDFKTLSSLLPAIASSYTESETDIFPDGYMNSVVVGVSSHLGTIREATLLAIIREFFLPCARHSEMCLLYLCRFLWVGSNKIKREIVQETLDEMRPATDQVSPMAQDQYQELVDRVNSYTQ</sequence>
<dbReference type="FunCoup" id="A0A1X7UNQ6">
    <property type="interactions" value="391"/>
</dbReference>
<dbReference type="PANTHER" id="PTHR13503">
    <property type="entry name" value="NEGATIVE ELONGATION FACTOR COMPLEX MEMBER B"/>
    <property type="match status" value="1"/>
</dbReference>
<dbReference type="PANTHER" id="PTHR13503:SF3">
    <property type="entry name" value="NEGATIVE ELONGATION FACTOR B"/>
    <property type="match status" value="1"/>
</dbReference>